<sequence length="59" mass="6689">MTDKLERIEIDVANGICKINGRTIEDNISELHIQFVHGVWTIQRTSTYLGSIEFPAKEG</sequence>
<name>A0A8S5MFV7_9CAUD</name>
<evidence type="ECO:0000313" key="1">
    <source>
        <dbReference type="EMBL" id="DAD81114.1"/>
    </source>
</evidence>
<proteinExistence type="predicted"/>
<accession>A0A8S5MFV7</accession>
<dbReference type="EMBL" id="BK014895">
    <property type="protein sequence ID" value="DAD81114.1"/>
    <property type="molecule type" value="Genomic_DNA"/>
</dbReference>
<organism evidence="1">
    <name type="scientific">Siphoviridae sp. ctq1q8</name>
    <dbReference type="NCBI Taxonomy" id="2826467"/>
    <lineage>
        <taxon>Viruses</taxon>
        <taxon>Duplodnaviria</taxon>
        <taxon>Heunggongvirae</taxon>
        <taxon>Uroviricota</taxon>
        <taxon>Caudoviricetes</taxon>
    </lineage>
</organism>
<reference evidence="1" key="1">
    <citation type="journal article" date="2021" name="Proc. Natl. Acad. Sci. U.S.A.">
        <title>A Catalog of Tens of Thousands of Viruses from Human Metagenomes Reveals Hidden Associations with Chronic Diseases.</title>
        <authorList>
            <person name="Tisza M.J."/>
            <person name="Buck C.B."/>
        </authorList>
    </citation>
    <scope>NUCLEOTIDE SEQUENCE</scope>
    <source>
        <strain evidence="1">Ctq1q8</strain>
    </source>
</reference>
<protein>
    <submittedName>
        <fullName evidence="1">4-Hydroxyphenylacetate decarboxylase subunit gamma</fullName>
    </submittedName>
</protein>